<evidence type="ECO:0000313" key="1">
    <source>
        <dbReference type="EMBL" id="MBW82413.1"/>
    </source>
</evidence>
<organism evidence="1">
    <name type="scientific">Rhizophora mucronata</name>
    <name type="common">Asiatic mangrove</name>
    <dbReference type="NCBI Taxonomy" id="61149"/>
    <lineage>
        <taxon>Eukaryota</taxon>
        <taxon>Viridiplantae</taxon>
        <taxon>Streptophyta</taxon>
        <taxon>Embryophyta</taxon>
        <taxon>Tracheophyta</taxon>
        <taxon>Spermatophyta</taxon>
        <taxon>Magnoliopsida</taxon>
        <taxon>eudicotyledons</taxon>
        <taxon>Gunneridae</taxon>
        <taxon>Pentapetalae</taxon>
        <taxon>rosids</taxon>
        <taxon>fabids</taxon>
        <taxon>Malpighiales</taxon>
        <taxon>Rhizophoraceae</taxon>
        <taxon>Rhizophora</taxon>
    </lineage>
</organism>
<name>A0A2P2IMI7_RHIMU</name>
<protein>
    <submittedName>
        <fullName evidence="1">Uncharacterized protein</fullName>
    </submittedName>
</protein>
<dbReference type="EMBL" id="GGEC01001930">
    <property type="protein sequence ID" value="MBW82413.1"/>
    <property type="molecule type" value="Transcribed_RNA"/>
</dbReference>
<accession>A0A2P2IMI7</accession>
<sequence>MKIPKPGQWSAGHNSHFRQLSMTVSTFEMFVFL</sequence>
<reference evidence="1" key="1">
    <citation type="submission" date="2018-02" db="EMBL/GenBank/DDBJ databases">
        <title>Rhizophora mucronata_Transcriptome.</title>
        <authorList>
            <person name="Meera S.P."/>
            <person name="Sreeshan A."/>
            <person name="Augustine A."/>
        </authorList>
    </citation>
    <scope>NUCLEOTIDE SEQUENCE</scope>
    <source>
        <tissue evidence="1">Leaf</tissue>
    </source>
</reference>
<proteinExistence type="predicted"/>
<dbReference type="AlphaFoldDB" id="A0A2P2IMI7"/>